<protein>
    <submittedName>
        <fullName evidence="2">Uncharacterized protein</fullName>
    </submittedName>
</protein>
<dbReference type="AlphaFoldDB" id="A0A1M5A3S4"/>
<reference evidence="2 3" key="1">
    <citation type="submission" date="2016-11" db="EMBL/GenBank/DDBJ databases">
        <authorList>
            <person name="Jaros S."/>
            <person name="Januszkiewicz K."/>
            <person name="Wedrychowicz H."/>
        </authorList>
    </citation>
    <scope>NUCLEOTIDE SEQUENCE [LARGE SCALE GENOMIC DNA]</scope>
    <source>
        <strain evidence="2 3">DSM 26883</strain>
    </source>
</reference>
<gene>
    <name evidence="2" type="ORF">SAMN05444349_11447</name>
</gene>
<name>A0A1M5A3S4_9BACE</name>
<evidence type="ECO:0000256" key="1">
    <source>
        <dbReference type="SAM" id="MobiDB-lite"/>
    </source>
</evidence>
<keyword evidence="3" id="KW-1185">Reference proteome</keyword>
<accession>A0A1M5A3S4</accession>
<proteinExistence type="predicted"/>
<sequence length="36" mass="4189">MKKKTEKKQEEVKDTKKGVQTKECKSSTSCKKTEKK</sequence>
<dbReference type="Proteomes" id="UP000184436">
    <property type="component" value="Unassembled WGS sequence"/>
</dbReference>
<evidence type="ECO:0000313" key="2">
    <source>
        <dbReference type="EMBL" id="SHF24855.1"/>
    </source>
</evidence>
<dbReference type="EMBL" id="FQVD01000014">
    <property type="protein sequence ID" value="SHF24855.1"/>
    <property type="molecule type" value="Genomic_DNA"/>
</dbReference>
<organism evidence="2 3">
    <name type="scientific">Bacteroides faecichinchillae</name>
    <dbReference type="NCBI Taxonomy" id="871325"/>
    <lineage>
        <taxon>Bacteria</taxon>
        <taxon>Pseudomonadati</taxon>
        <taxon>Bacteroidota</taxon>
        <taxon>Bacteroidia</taxon>
        <taxon>Bacteroidales</taxon>
        <taxon>Bacteroidaceae</taxon>
        <taxon>Bacteroides</taxon>
    </lineage>
</organism>
<feature type="compositionally biased region" description="Basic and acidic residues" evidence="1">
    <location>
        <begin position="7"/>
        <end position="25"/>
    </location>
</feature>
<feature type="region of interest" description="Disordered" evidence="1">
    <location>
        <begin position="1"/>
        <end position="36"/>
    </location>
</feature>
<evidence type="ECO:0000313" key="3">
    <source>
        <dbReference type="Proteomes" id="UP000184436"/>
    </source>
</evidence>
<dbReference type="STRING" id="871325.SAMN05444349_11447"/>